<dbReference type="HAMAP" id="MF_00238">
    <property type="entry name" value="Cytidyl_kinase_type1"/>
    <property type="match status" value="1"/>
</dbReference>
<accession>A0ABV7HTB0</accession>
<evidence type="ECO:0000313" key="10">
    <source>
        <dbReference type="EMBL" id="MFC3154867.1"/>
    </source>
</evidence>
<dbReference type="InterPro" id="IPR027417">
    <property type="entry name" value="P-loop_NTPase"/>
</dbReference>
<evidence type="ECO:0000259" key="9">
    <source>
        <dbReference type="Pfam" id="PF02224"/>
    </source>
</evidence>
<comment type="caution">
    <text evidence="10">The sequence shown here is derived from an EMBL/GenBank/DDBJ whole genome shotgun (WGS) entry which is preliminary data.</text>
</comment>
<dbReference type="Gene3D" id="3.40.50.300">
    <property type="entry name" value="P-loop containing nucleotide triphosphate hydrolases"/>
    <property type="match status" value="1"/>
</dbReference>
<keyword evidence="8" id="KW-0963">Cytoplasm</keyword>
<protein>
    <recommendedName>
        <fullName evidence="8">Cytidylate kinase</fullName>
        <shortName evidence="8">CK</shortName>
        <ecNumber evidence="8">2.7.4.25</ecNumber>
    </recommendedName>
    <alternativeName>
        <fullName evidence="8">Cytidine monophosphate kinase</fullName>
        <shortName evidence="8">CMP kinase</shortName>
    </alternativeName>
</protein>
<dbReference type="GO" id="GO:0016301">
    <property type="term" value="F:kinase activity"/>
    <property type="evidence" value="ECO:0007669"/>
    <property type="project" value="UniProtKB-KW"/>
</dbReference>
<evidence type="ECO:0000256" key="7">
    <source>
        <dbReference type="ARBA" id="ARBA00048478"/>
    </source>
</evidence>
<evidence type="ECO:0000256" key="3">
    <source>
        <dbReference type="ARBA" id="ARBA00022741"/>
    </source>
</evidence>
<evidence type="ECO:0000313" key="11">
    <source>
        <dbReference type="Proteomes" id="UP001595548"/>
    </source>
</evidence>
<evidence type="ECO:0000256" key="4">
    <source>
        <dbReference type="ARBA" id="ARBA00022777"/>
    </source>
</evidence>
<keyword evidence="2 8" id="KW-0808">Transferase</keyword>
<organism evidence="10 11">
    <name type="scientific">Gilvimarinus japonicus</name>
    <dbReference type="NCBI Taxonomy" id="1796469"/>
    <lineage>
        <taxon>Bacteria</taxon>
        <taxon>Pseudomonadati</taxon>
        <taxon>Pseudomonadota</taxon>
        <taxon>Gammaproteobacteria</taxon>
        <taxon>Cellvibrionales</taxon>
        <taxon>Cellvibrionaceae</taxon>
        <taxon>Gilvimarinus</taxon>
    </lineage>
</organism>
<feature type="domain" description="Cytidylate kinase" evidence="9">
    <location>
        <begin position="10"/>
        <end position="222"/>
    </location>
</feature>
<dbReference type="RefSeq" id="WP_382415321.1">
    <property type="nucleotide sequence ID" value="NZ_AP031500.1"/>
</dbReference>
<name>A0ABV7HTB0_9GAMM</name>
<reference evidence="11" key="1">
    <citation type="journal article" date="2019" name="Int. J. Syst. Evol. Microbiol.">
        <title>The Global Catalogue of Microorganisms (GCM) 10K type strain sequencing project: providing services to taxonomists for standard genome sequencing and annotation.</title>
        <authorList>
            <consortium name="The Broad Institute Genomics Platform"/>
            <consortium name="The Broad Institute Genome Sequencing Center for Infectious Disease"/>
            <person name="Wu L."/>
            <person name="Ma J."/>
        </authorList>
    </citation>
    <scope>NUCLEOTIDE SEQUENCE [LARGE SCALE GENOMIC DNA]</scope>
    <source>
        <strain evidence="11">KCTC 52141</strain>
    </source>
</reference>
<dbReference type="InterPro" id="IPR011994">
    <property type="entry name" value="Cytidylate_kinase_dom"/>
</dbReference>
<evidence type="ECO:0000256" key="8">
    <source>
        <dbReference type="HAMAP-Rule" id="MF_00238"/>
    </source>
</evidence>
<dbReference type="CDD" id="cd02020">
    <property type="entry name" value="CMPK"/>
    <property type="match status" value="1"/>
</dbReference>
<dbReference type="Pfam" id="PF02224">
    <property type="entry name" value="Cytidylate_kin"/>
    <property type="match status" value="1"/>
</dbReference>
<dbReference type="EMBL" id="JBHRTL010000006">
    <property type="protein sequence ID" value="MFC3154867.1"/>
    <property type="molecule type" value="Genomic_DNA"/>
</dbReference>
<keyword evidence="4 8" id="KW-0418">Kinase</keyword>
<evidence type="ECO:0000256" key="1">
    <source>
        <dbReference type="ARBA" id="ARBA00009427"/>
    </source>
</evidence>
<comment type="similarity">
    <text evidence="1 8">Belongs to the cytidylate kinase family. Type 1 subfamily.</text>
</comment>
<feature type="binding site" evidence="8">
    <location>
        <begin position="14"/>
        <end position="22"/>
    </location>
    <ligand>
        <name>ATP</name>
        <dbReference type="ChEBI" id="CHEBI:30616"/>
    </ligand>
</feature>
<dbReference type="PANTHER" id="PTHR21299">
    <property type="entry name" value="CYTIDYLATE KINASE/PANTOATE-BETA-ALANINE LIGASE"/>
    <property type="match status" value="1"/>
</dbReference>
<keyword evidence="3 8" id="KW-0547">Nucleotide-binding</keyword>
<comment type="catalytic activity">
    <reaction evidence="6 8">
        <text>dCMP + ATP = dCDP + ADP</text>
        <dbReference type="Rhea" id="RHEA:25094"/>
        <dbReference type="ChEBI" id="CHEBI:30616"/>
        <dbReference type="ChEBI" id="CHEBI:57566"/>
        <dbReference type="ChEBI" id="CHEBI:58593"/>
        <dbReference type="ChEBI" id="CHEBI:456216"/>
        <dbReference type="EC" id="2.7.4.25"/>
    </reaction>
</comment>
<keyword evidence="5 8" id="KW-0067">ATP-binding</keyword>
<comment type="subcellular location">
    <subcellularLocation>
        <location evidence="8">Cytoplasm</location>
    </subcellularLocation>
</comment>
<sequence length="224" mass="23846">MCSDSNSTIVTVDGPSGAGKGTLSQLLAQRLGYRLLDSGALYRLVALASINKAISVENASALRDCASTLDVEFAPADDGVTVILEGQDVTAAIRQEHVSMRASEVAAVDAVRTALLQRQRDFAVAPGLVADGRDMGTTVFPAAQHKFYLTASAEARAQRRYQQLLGRGESVDLAALVADIQARDQRDQSRATSPLRPAQDAHIVDSTEMSIAQVLEHMIDIIGV</sequence>
<dbReference type="Proteomes" id="UP001595548">
    <property type="component" value="Unassembled WGS sequence"/>
</dbReference>
<keyword evidence="11" id="KW-1185">Reference proteome</keyword>
<proteinExistence type="inferred from homology"/>
<comment type="catalytic activity">
    <reaction evidence="7 8">
        <text>CMP + ATP = CDP + ADP</text>
        <dbReference type="Rhea" id="RHEA:11600"/>
        <dbReference type="ChEBI" id="CHEBI:30616"/>
        <dbReference type="ChEBI" id="CHEBI:58069"/>
        <dbReference type="ChEBI" id="CHEBI:60377"/>
        <dbReference type="ChEBI" id="CHEBI:456216"/>
        <dbReference type="EC" id="2.7.4.25"/>
    </reaction>
</comment>
<gene>
    <name evidence="8 10" type="primary">cmk</name>
    <name evidence="10" type="ORF">ACFOEB_06585</name>
</gene>
<evidence type="ECO:0000256" key="6">
    <source>
        <dbReference type="ARBA" id="ARBA00047615"/>
    </source>
</evidence>
<evidence type="ECO:0000256" key="5">
    <source>
        <dbReference type="ARBA" id="ARBA00022840"/>
    </source>
</evidence>
<evidence type="ECO:0000256" key="2">
    <source>
        <dbReference type="ARBA" id="ARBA00022679"/>
    </source>
</evidence>
<dbReference type="EC" id="2.7.4.25" evidence="8"/>
<dbReference type="InterPro" id="IPR003136">
    <property type="entry name" value="Cytidylate_kin"/>
</dbReference>
<dbReference type="NCBIfam" id="TIGR00017">
    <property type="entry name" value="cmk"/>
    <property type="match status" value="1"/>
</dbReference>
<dbReference type="PANTHER" id="PTHR21299:SF2">
    <property type="entry name" value="CYTIDYLATE KINASE"/>
    <property type="match status" value="1"/>
</dbReference>
<dbReference type="SUPFAM" id="SSF52540">
    <property type="entry name" value="P-loop containing nucleoside triphosphate hydrolases"/>
    <property type="match status" value="1"/>
</dbReference>